<evidence type="ECO:0000259" key="7">
    <source>
        <dbReference type="Pfam" id="PF20684"/>
    </source>
</evidence>
<comment type="similarity">
    <text evidence="5">Belongs to the SAT4 family.</text>
</comment>
<evidence type="ECO:0000256" key="5">
    <source>
        <dbReference type="ARBA" id="ARBA00038359"/>
    </source>
</evidence>
<feature type="transmembrane region" description="Helical" evidence="6">
    <location>
        <begin position="98"/>
        <end position="120"/>
    </location>
</feature>
<dbReference type="Proteomes" id="UP000223968">
    <property type="component" value="Unassembled WGS sequence"/>
</dbReference>
<evidence type="ECO:0000256" key="6">
    <source>
        <dbReference type="SAM" id="Phobius"/>
    </source>
</evidence>
<dbReference type="PANTHER" id="PTHR33048">
    <property type="entry name" value="PTH11-LIKE INTEGRAL MEMBRANE PROTEIN (AFU_ORTHOLOGUE AFUA_5G11245)"/>
    <property type="match status" value="1"/>
</dbReference>
<protein>
    <recommendedName>
        <fullName evidence="7">Rhodopsin domain-containing protein</fullName>
    </recommendedName>
</protein>
<comment type="subcellular location">
    <subcellularLocation>
        <location evidence="1">Membrane</location>
        <topology evidence="1">Multi-pass membrane protein</topology>
    </subcellularLocation>
</comment>
<evidence type="ECO:0000256" key="1">
    <source>
        <dbReference type="ARBA" id="ARBA00004141"/>
    </source>
</evidence>
<dbReference type="EMBL" id="PDNB01000108">
    <property type="protein sequence ID" value="PGH07547.1"/>
    <property type="molecule type" value="Genomic_DNA"/>
</dbReference>
<sequence>MADHIPDPNLPLPPNESRGGQTIAIVITFAILALTAVIFRGITRFIILKNYGWDDFFIGFAMLCAIATGVCQCQQVRYGSGKHVQYVTEFETMMSLKYLFFSIHFYNTGLCATKIGILILYRRVFIYRSMSILSACVMVLVVCYWVSAIVSGILMCIPVDAFWNTGIQLQPKKPLYFGNAGINIGTDFTVLLLPIPYIWRLQVSQRQKITLAVVMSLGTFTCLMSILRLHGLITLYDSADPTWEQPATAYWSSIELNMGVICACLPTLKPLIVKISPRLLGTERPSVSGYTGRSVDSRFAKTPIDRMPARPNSFTMLHLGRDTQSQGTASVDDREEPGYNYFVPRR</sequence>
<accession>A0A2B7XFW1</accession>
<evidence type="ECO:0000313" key="8">
    <source>
        <dbReference type="EMBL" id="PGH07547.1"/>
    </source>
</evidence>
<keyword evidence="3 6" id="KW-1133">Transmembrane helix</keyword>
<dbReference type="PANTHER" id="PTHR33048:SF47">
    <property type="entry name" value="INTEGRAL MEMBRANE PROTEIN-RELATED"/>
    <property type="match status" value="1"/>
</dbReference>
<keyword evidence="4 6" id="KW-0472">Membrane</keyword>
<reference evidence="8 9" key="1">
    <citation type="submission" date="2017-10" db="EMBL/GenBank/DDBJ databases">
        <title>Comparative genomics in systemic dimorphic fungi from Ajellomycetaceae.</title>
        <authorList>
            <person name="Munoz J.F."/>
            <person name="Mcewen J.G."/>
            <person name="Clay O.K."/>
            <person name="Cuomo C.A."/>
        </authorList>
    </citation>
    <scope>NUCLEOTIDE SEQUENCE [LARGE SCALE GENOMIC DNA]</scope>
    <source>
        <strain evidence="8 9">UAMH5409</strain>
    </source>
</reference>
<dbReference type="GO" id="GO:0016020">
    <property type="term" value="C:membrane"/>
    <property type="evidence" value="ECO:0007669"/>
    <property type="project" value="UniProtKB-SubCell"/>
</dbReference>
<proteinExistence type="inferred from homology"/>
<feature type="domain" description="Rhodopsin" evidence="7">
    <location>
        <begin position="40"/>
        <end position="273"/>
    </location>
</feature>
<dbReference type="STRING" id="1447875.A0A2B7XFW1"/>
<evidence type="ECO:0000256" key="4">
    <source>
        <dbReference type="ARBA" id="ARBA00023136"/>
    </source>
</evidence>
<evidence type="ECO:0000313" key="9">
    <source>
        <dbReference type="Proteomes" id="UP000223968"/>
    </source>
</evidence>
<feature type="transmembrane region" description="Helical" evidence="6">
    <location>
        <begin position="55"/>
        <end position="78"/>
    </location>
</feature>
<gene>
    <name evidence="8" type="ORF">AJ79_06217</name>
</gene>
<evidence type="ECO:0000256" key="2">
    <source>
        <dbReference type="ARBA" id="ARBA00022692"/>
    </source>
</evidence>
<keyword evidence="2 6" id="KW-0812">Transmembrane</keyword>
<dbReference type="InterPro" id="IPR049326">
    <property type="entry name" value="Rhodopsin_dom_fungi"/>
</dbReference>
<comment type="caution">
    <text evidence="8">The sequence shown here is derived from an EMBL/GenBank/DDBJ whole genome shotgun (WGS) entry which is preliminary data.</text>
</comment>
<dbReference type="InterPro" id="IPR052337">
    <property type="entry name" value="SAT4-like"/>
</dbReference>
<dbReference type="AlphaFoldDB" id="A0A2B7XFW1"/>
<feature type="transmembrane region" description="Helical" evidence="6">
    <location>
        <begin position="175"/>
        <end position="197"/>
    </location>
</feature>
<keyword evidence="9" id="KW-1185">Reference proteome</keyword>
<name>A0A2B7XFW1_9EURO</name>
<dbReference type="OrthoDB" id="444631at2759"/>
<feature type="transmembrane region" description="Helical" evidence="6">
    <location>
        <begin position="20"/>
        <end position="43"/>
    </location>
</feature>
<feature type="transmembrane region" description="Helical" evidence="6">
    <location>
        <begin position="132"/>
        <end position="155"/>
    </location>
</feature>
<feature type="transmembrane region" description="Helical" evidence="6">
    <location>
        <begin position="209"/>
        <end position="229"/>
    </location>
</feature>
<evidence type="ECO:0000256" key="3">
    <source>
        <dbReference type="ARBA" id="ARBA00022989"/>
    </source>
</evidence>
<dbReference type="Pfam" id="PF20684">
    <property type="entry name" value="Fung_rhodopsin"/>
    <property type="match status" value="1"/>
</dbReference>
<organism evidence="8 9">
    <name type="scientific">Helicocarpus griseus UAMH5409</name>
    <dbReference type="NCBI Taxonomy" id="1447875"/>
    <lineage>
        <taxon>Eukaryota</taxon>
        <taxon>Fungi</taxon>
        <taxon>Dikarya</taxon>
        <taxon>Ascomycota</taxon>
        <taxon>Pezizomycotina</taxon>
        <taxon>Eurotiomycetes</taxon>
        <taxon>Eurotiomycetidae</taxon>
        <taxon>Onygenales</taxon>
        <taxon>Ajellomycetaceae</taxon>
        <taxon>Helicocarpus</taxon>
    </lineage>
</organism>